<evidence type="ECO:0000313" key="3">
    <source>
        <dbReference type="Proteomes" id="UP000658720"/>
    </source>
</evidence>
<dbReference type="CDD" id="cd18773">
    <property type="entry name" value="PDC1_HK_sensor"/>
    <property type="match status" value="1"/>
</dbReference>
<keyword evidence="3" id="KW-1185">Reference proteome</keyword>
<evidence type="ECO:0000256" key="1">
    <source>
        <dbReference type="SAM" id="Phobius"/>
    </source>
</evidence>
<comment type="caution">
    <text evidence="2">The sequence shown here is derived from an EMBL/GenBank/DDBJ whole genome shotgun (WGS) entry which is preliminary data.</text>
</comment>
<proteinExistence type="predicted"/>
<keyword evidence="1" id="KW-0812">Transmembrane</keyword>
<sequence length="333" mass="38015">MQSWRRRFLSYVLIACLSCISFTAFITYISLRQAVIQPTFEFLAQVTEAKIEQSNHWFGQLKTDFKIDLTDTQVRENAIVLLTERLNISPDYQQAYHYLHKRFSEKYQQRLATSLITNSGIVIFSTDPNQEGQYRPLQNTTTYFKLENIDDLTPNFYQSATDQLPMITLASPLLDQSETRIGVLTIDLNLSDLDRWIRQPIKPKKNVGKLSGEIDSYLVGKLSLTTNTFVSQNIHREGNQTNFAENTISISTLKSDGINNALGMESGQGLYLNYEQIPVLGVYRWLPAYRFALLVEVQQAEVFQLARFRAGQLFVGGLVFIVVASLCLLLIKL</sequence>
<keyword evidence="1" id="KW-1133">Transmembrane helix</keyword>
<feature type="transmembrane region" description="Helical" evidence="1">
    <location>
        <begin position="313"/>
        <end position="331"/>
    </location>
</feature>
<protein>
    <submittedName>
        <fullName evidence="2">Cache domain-containing protein</fullName>
    </submittedName>
</protein>
<organism evidence="2 3">
    <name type="scientific">Synechocystis salina LEGE 00031</name>
    <dbReference type="NCBI Taxonomy" id="1828736"/>
    <lineage>
        <taxon>Bacteria</taxon>
        <taxon>Bacillati</taxon>
        <taxon>Cyanobacteriota</taxon>
        <taxon>Cyanophyceae</taxon>
        <taxon>Synechococcales</taxon>
        <taxon>Merismopediaceae</taxon>
        <taxon>Synechocystis</taxon>
    </lineage>
</organism>
<dbReference type="EMBL" id="JADEVV010000008">
    <property type="protein sequence ID" value="MBE9253041.1"/>
    <property type="molecule type" value="Genomic_DNA"/>
</dbReference>
<feature type="transmembrane region" description="Helical" evidence="1">
    <location>
        <begin position="12"/>
        <end position="31"/>
    </location>
</feature>
<dbReference type="Proteomes" id="UP000658720">
    <property type="component" value="Unassembled WGS sequence"/>
</dbReference>
<name>A0ABR9VS14_9SYNC</name>
<reference evidence="2 3" key="1">
    <citation type="submission" date="2020-10" db="EMBL/GenBank/DDBJ databases">
        <authorList>
            <person name="Castelo-Branco R."/>
            <person name="Eusebio N."/>
            <person name="Adriana R."/>
            <person name="Vieira A."/>
            <person name="Brugerolle De Fraissinette N."/>
            <person name="Rezende De Castro R."/>
            <person name="Schneider M.P."/>
            <person name="Vasconcelos V."/>
            <person name="Leao P.N."/>
        </authorList>
    </citation>
    <scope>NUCLEOTIDE SEQUENCE [LARGE SCALE GENOMIC DNA]</scope>
    <source>
        <strain evidence="2 3">LEGE 00031</strain>
    </source>
</reference>
<dbReference type="Gene3D" id="3.30.450.20">
    <property type="entry name" value="PAS domain"/>
    <property type="match status" value="1"/>
</dbReference>
<keyword evidence="1" id="KW-0472">Membrane</keyword>
<gene>
    <name evidence="2" type="ORF">IQ217_04025</name>
</gene>
<accession>A0ABR9VS14</accession>
<evidence type="ECO:0000313" key="2">
    <source>
        <dbReference type="EMBL" id="MBE9253041.1"/>
    </source>
</evidence>
<dbReference type="RefSeq" id="WP_194018998.1">
    <property type="nucleotide sequence ID" value="NZ_JADEVV010000008.1"/>
</dbReference>
<dbReference type="Pfam" id="PF22673">
    <property type="entry name" value="MCP-like_PDC_1"/>
    <property type="match status" value="1"/>
</dbReference>